<evidence type="ECO:0000313" key="3">
    <source>
        <dbReference type="Proteomes" id="UP000520198"/>
    </source>
</evidence>
<dbReference type="InterPro" id="IPR035959">
    <property type="entry name" value="RutC-like_sf"/>
</dbReference>
<dbReference type="Proteomes" id="UP000520198">
    <property type="component" value="Unassembled WGS sequence"/>
</dbReference>
<proteinExistence type="predicted"/>
<dbReference type="EMBL" id="JABWDU010000011">
    <property type="protein sequence ID" value="NVD42812.1"/>
    <property type="molecule type" value="Genomic_DNA"/>
</dbReference>
<comment type="caution">
    <text evidence="2">The sequence shown here is derived from an EMBL/GenBank/DDBJ whole genome shotgun (WGS) entry which is preliminary data.</text>
</comment>
<evidence type="ECO:0000259" key="1">
    <source>
        <dbReference type="Pfam" id="PF14588"/>
    </source>
</evidence>
<name>A0A7Y6UQZ8_9HYPH</name>
<protein>
    <submittedName>
        <fullName evidence="2">RidA family protein</fullName>
    </submittedName>
</protein>
<dbReference type="CDD" id="cd02199">
    <property type="entry name" value="YjgF_YER057c_UK114_like_1"/>
    <property type="match status" value="1"/>
</dbReference>
<dbReference type="SUPFAM" id="SSF55298">
    <property type="entry name" value="YjgF-like"/>
    <property type="match status" value="1"/>
</dbReference>
<dbReference type="PANTHER" id="PTHR43760">
    <property type="entry name" value="ENDORIBONUCLEASE-RELATED"/>
    <property type="match status" value="1"/>
</dbReference>
<gene>
    <name evidence="2" type="ORF">HT585_28465</name>
</gene>
<organism evidence="2 3">
    <name type="scientific">Ensifer oleiphilus</name>
    <dbReference type="NCBI Taxonomy" id="2742698"/>
    <lineage>
        <taxon>Bacteria</taxon>
        <taxon>Pseudomonadati</taxon>
        <taxon>Pseudomonadota</taxon>
        <taxon>Alphaproteobacteria</taxon>
        <taxon>Hyphomicrobiales</taxon>
        <taxon>Rhizobiaceae</taxon>
        <taxon>Sinorhizobium/Ensifer group</taxon>
        <taxon>Ensifer</taxon>
    </lineage>
</organism>
<feature type="domain" description="Endoribonuclease L-PSP/chorismate mutase-like" evidence="1">
    <location>
        <begin position="10"/>
        <end position="139"/>
    </location>
</feature>
<reference evidence="2 3" key="1">
    <citation type="submission" date="2020-06" db="EMBL/GenBank/DDBJ databases">
        <authorList>
            <person name="Grouzdev D.S."/>
        </authorList>
    </citation>
    <scope>NUCLEOTIDE SEQUENCE [LARGE SCALE GENOMIC DNA]</scope>
    <source>
        <strain evidence="2 3">HO-A22</strain>
    </source>
</reference>
<dbReference type="RefSeq" id="WP_176356165.1">
    <property type="nucleotide sequence ID" value="NZ_JABWDU010000011.1"/>
</dbReference>
<keyword evidence="3" id="KW-1185">Reference proteome</keyword>
<dbReference type="InterPro" id="IPR013813">
    <property type="entry name" value="Endoribo_LPSP/chorism_mut-like"/>
</dbReference>
<dbReference type="PANTHER" id="PTHR43760:SF1">
    <property type="entry name" value="ENDORIBONUCLEASE L-PSP_CHORISMATE MUTASE-LIKE DOMAIN-CONTAINING PROTEIN"/>
    <property type="match status" value="1"/>
</dbReference>
<dbReference type="AlphaFoldDB" id="A0A7Y6UQZ8"/>
<sequence length="153" mass="16618">MSYKEKLEKCGVNWPSLSRPDLPFAPTKRIGDTLYVSGQIPEVADEIAYIGQVGKEIDVEMALQSAKICAANIVYWVEKSLDGDLDRVVQMAKMNIFINAVPGFTAYSQVGNGASEIMNALFGERGEHARCAVGMGGLPANVPVEIDAVFHVR</sequence>
<accession>A0A7Y6UQZ8</accession>
<evidence type="ECO:0000313" key="2">
    <source>
        <dbReference type="EMBL" id="NVD42812.1"/>
    </source>
</evidence>
<dbReference type="Gene3D" id="3.30.1330.40">
    <property type="entry name" value="RutC-like"/>
    <property type="match status" value="1"/>
</dbReference>
<dbReference type="Pfam" id="PF14588">
    <property type="entry name" value="YjgF_endoribonc"/>
    <property type="match status" value="1"/>
</dbReference>